<dbReference type="RefSeq" id="WP_159964044.1">
    <property type="nucleotide sequence ID" value="NZ_APKE01000010.1"/>
</dbReference>
<dbReference type="InterPro" id="IPR002048">
    <property type="entry name" value="EF_hand_dom"/>
</dbReference>
<accession>A0A921NS12</accession>
<evidence type="ECO:0000259" key="3">
    <source>
        <dbReference type="PROSITE" id="PS50222"/>
    </source>
</evidence>
<evidence type="ECO:0000313" key="5">
    <source>
        <dbReference type="Proteomes" id="UP000698242"/>
    </source>
</evidence>
<evidence type="ECO:0000313" key="4">
    <source>
        <dbReference type="EMBL" id="KAF0676820.1"/>
    </source>
</evidence>
<protein>
    <submittedName>
        <fullName evidence="4">Calcium-binding EF-hand domain protein</fullName>
    </submittedName>
</protein>
<dbReference type="Proteomes" id="UP000698242">
    <property type="component" value="Unassembled WGS sequence"/>
</dbReference>
<dbReference type="InterPro" id="IPR011992">
    <property type="entry name" value="EF-hand-dom_pair"/>
</dbReference>
<reference evidence="4" key="1">
    <citation type="submission" date="2013-03" db="EMBL/GenBank/DDBJ databases">
        <title>Genome Sequence of the Profundibacterium mesophilum strain KAUST100406-0324T from Red Sea, a novel genus in the family Rhodobacteraceae.</title>
        <authorList>
            <person name="Essack M."/>
            <person name="Alam I."/>
            <person name="Lafi F."/>
            <person name="Alawi W."/>
            <person name="Kamanu F."/>
            <person name="Al-Suwailem A."/>
            <person name="Lee O.O."/>
            <person name="Xu Y."/>
            <person name="Bajic V."/>
            <person name="Qian P.-Y."/>
            <person name="Archer J."/>
        </authorList>
    </citation>
    <scope>NUCLEOTIDE SEQUENCE</scope>
    <source>
        <strain evidence="4">KAUST100406-0324</strain>
    </source>
</reference>
<dbReference type="PROSITE" id="PS50222">
    <property type="entry name" value="EF_HAND_2"/>
    <property type="match status" value="1"/>
</dbReference>
<sequence length="193" mass="19970">MTTRTQFGIVAAIIAAGAASLAIAQDAPTTAAPADETRPAQSADARSEEGRHGAKAASRGERGHAKRHGGRHCGRGAMLGGFGPAGGQALFAAVDGDDDGRVTQAEIDAYLQDRLAAADADGNGAVGIEEFAPVFFEQTRPRMVDAFQRLDADGSGDVTSAELNARFGGIVERMDRDDDGALTMQDGRRGGRD</sequence>
<feature type="chain" id="PRO_5037203838" evidence="2">
    <location>
        <begin position="25"/>
        <end position="193"/>
    </location>
</feature>
<dbReference type="InterPro" id="IPR018247">
    <property type="entry name" value="EF_Hand_1_Ca_BS"/>
</dbReference>
<dbReference type="Pfam" id="PF13202">
    <property type="entry name" value="EF-hand_5"/>
    <property type="match status" value="2"/>
</dbReference>
<name>A0A921NS12_9RHOB</name>
<feature type="region of interest" description="Disordered" evidence="1">
    <location>
        <begin position="174"/>
        <end position="193"/>
    </location>
</feature>
<dbReference type="AlphaFoldDB" id="A0A921NS12"/>
<dbReference type="OrthoDB" id="5470953at2"/>
<feature type="signal peptide" evidence="2">
    <location>
        <begin position="1"/>
        <end position="24"/>
    </location>
</feature>
<gene>
    <name evidence="4" type="ORF">PMES_00616</name>
</gene>
<proteinExistence type="predicted"/>
<organism evidence="4 5">
    <name type="scientific">Profundibacterium mesophilum KAUST100406-0324</name>
    <dbReference type="NCBI Taxonomy" id="1037889"/>
    <lineage>
        <taxon>Bacteria</taxon>
        <taxon>Pseudomonadati</taxon>
        <taxon>Pseudomonadota</taxon>
        <taxon>Alphaproteobacteria</taxon>
        <taxon>Rhodobacterales</taxon>
        <taxon>Roseobacteraceae</taxon>
        <taxon>Profundibacterium</taxon>
    </lineage>
</organism>
<evidence type="ECO:0000256" key="1">
    <source>
        <dbReference type="SAM" id="MobiDB-lite"/>
    </source>
</evidence>
<feature type="compositionally biased region" description="Basic and acidic residues" evidence="1">
    <location>
        <begin position="45"/>
        <end position="63"/>
    </location>
</feature>
<feature type="domain" description="EF-hand" evidence="3">
    <location>
        <begin position="106"/>
        <end position="141"/>
    </location>
</feature>
<keyword evidence="5" id="KW-1185">Reference proteome</keyword>
<feature type="region of interest" description="Disordered" evidence="1">
    <location>
        <begin position="30"/>
        <end position="72"/>
    </location>
</feature>
<keyword evidence="2" id="KW-0732">Signal</keyword>
<dbReference type="PROSITE" id="PS00018">
    <property type="entry name" value="EF_HAND_1"/>
    <property type="match status" value="2"/>
</dbReference>
<comment type="caution">
    <text evidence="4">The sequence shown here is derived from an EMBL/GenBank/DDBJ whole genome shotgun (WGS) entry which is preliminary data.</text>
</comment>
<dbReference type="SUPFAM" id="SSF47473">
    <property type="entry name" value="EF-hand"/>
    <property type="match status" value="1"/>
</dbReference>
<evidence type="ECO:0000256" key="2">
    <source>
        <dbReference type="SAM" id="SignalP"/>
    </source>
</evidence>
<dbReference type="EMBL" id="APKE01000010">
    <property type="protein sequence ID" value="KAF0676820.1"/>
    <property type="molecule type" value="Genomic_DNA"/>
</dbReference>
<dbReference type="GO" id="GO:0005509">
    <property type="term" value="F:calcium ion binding"/>
    <property type="evidence" value="ECO:0007669"/>
    <property type="project" value="InterPro"/>
</dbReference>
<dbReference type="Gene3D" id="1.10.238.10">
    <property type="entry name" value="EF-hand"/>
    <property type="match status" value="1"/>
</dbReference>